<accession>A0AAN8B940</accession>
<comment type="caution">
    <text evidence="2">The sequence shown here is derived from an EMBL/GenBank/DDBJ whole genome shotgun (WGS) entry which is preliminary data.</text>
</comment>
<evidence type="ECO:0000313" key="2">
    <source>
        <dbReference type="EMBL" id="KAK5880407.1"/>
    </source>
</evidence>
<evidence type="ECO:0000256" key="1">
    <source>
        <dbReference type="SAM" id="MobiDB-lite"/>
    </source>
</evidence>
<dbReference type="Proteomes" id="UP001335648">
    <property type="component" value="Unassembled WGS sequence"/>
</dbReference>
<feature type="region of interest" description="Disordered" evidence="1">
    <location>
        <begin position="49"/>
        <end position="74"/>
    </location>
</feature>
<dbReference type="AlphaFoldDB" id="A0AAN8B940"/>
<proteinExistence type="predicted"/>
<organism evidence="2 3">
    <name type="scientific">Champsocephalus esox</name>
    <name type="common">pike icefish</name>
    <dbReference type="NCBI Taxonomy" id="159716"/>
    <lineage>
        <taxon>Eukaryota</taxon>
        <taxon>Metazoa</taxon>
        <taxon>Chordata</taxon>
        <taxon>Craniata</taxon>
        <taxon>Vertebrata</taxon>
        <taxon>Euteleostomi</taxon>
        <taxon>Actinopterygii</taxon>
        <taxon>Neopterygii</taxon>
        <taxon>Teleostei</taxon>
        <taxon>Neoteleostei</taxon>
        <taxon>Acanthomorphata</taxon>
        <taxon>Eupercaria</taxon>
        <taxon>Perciformes</taxon>
        <taxon>Notothenioidei</taxon>
        <taxon>Channichthyidae</taxon>
        <taxon>Champsocephalus</taxon>
    </lineage>
</organism>
<name>A0AAN8B940_9TELE</name>
<reference evidence="2 3" key="1">
    <citation type="journal article" date="2023" name="Mol. Biol. Evol.">
        <title>Genomics of Secondarily Temperate Adaptation in the Only Non-Antarctic Icefish.</title>
        <authorList>
            <person name="Rivera-Colon A.G."/>
            <person name="Rayamajhi N."/>
            <person name="Minhas B.F."/>
            <person name="Madrigal G."/>
            <person name="Bilyk K.T."/>
            <person name="Yoon V."/>
            <person name="Hune M."/>
            <person name="Gregory S."/>
            <person name="Cheng C.H.C."/>
            <person name="Catchen J.M."/>
        </authorList>
    </citation>
    <scope>NUCLEOTIDE SEQUENCE [LARGE SCALE GENOMIC DNA]</scope>
    <source>
        <strain evidence="2">JC2023a</strain>
    </source>
</reference>
<feature type="region of interest" description="Disordered" evidence="1">
    <location>
        <begin position="1"/>
        <end position="28"/>
    </location>
</feature>
<gene>
    <name evidence="2" type="ORF">CesoFtcFv8_023439</name>
</gene>
<keyword evidence="3" id="KW-1185">Reference proteome</keyword>
<sequence length="74" mass="8270">MQPQRQGWKAAVSSPPCPPTQRPSHQVGGWQSTLIGQLRPPVHWKQREHGFPSQKEMIPISPHKWAPAAAMSRG</sequence>
<evidence type="ECO:0000313" key="3">
    <source>
        <dbReference type="Proteomes" id="UP001335648"/>
    </source>
</evidence>
<dbReference type="EMBL" id="JAULUE010002064">
    <property type="protein sequence ID" value="KAK5880407.1"/>
    <property type="molecule type" value="Genomic_DNA"/>
</dbReference>
<protein>
    <submittedName>
        <fullName evidence="2">Uncharacterized protein</fullName>
    </submittedName>
</protein>